<organism evidence="7">
    <name type="scientific">marine sediment metagenome</name>
    <dbReference type="NCBI Taxonomy" id="412755"/>
    <lineage>
        <taxon>unclassified sequences</taxon>
        <taxon>metagenomes</taxon>
        <taxon>ecological metagenomes</taxon>
    </lineage>
</organism>
<protein>
    <recommendedName>
        <fullName evidence="6">ABC transmembrane type-1 domain-containing protein</fullName>
    </recommendedName>
</protein>
<dbReference type="GO" id="GO:0140359">
    <property type="term" value="F:ABC-type transporter activity"/>
    <property type="evidence" value="ECO:0007669"/>
    <property type="project" value="InterPro"/>
</dbReference>
<name>X0SXQ9_9ZZZZ</name>
<keyword evidence="2 5" id="KW-0812">Transmembrane</keyword>
<dbReference type="SUPFAM" id="SSF52540">
    <property type="entry name" value="P-loop containing nucleoside triphosphate hydrolases"/>
    <property type="match status" value="1"/>
</dbReference>
<feature type="non-terminal residue" evidence="7">
    <location>
        <position position="1"/>
    </location>
</feature>
<feature type="non-terminal residue" evidence="7">
    <location>
        <position position="343"/>
    </location>
</feature>
<dbReference type="InterPro" id="IPR039421">
    <property type="entry name" value="Type_1_exporter"/>
</dbReference>
<feature type="transmembrane region" description="Helical" evidence="5">
    <location>
        <begin position="218"/>
        <end position="236"/>
    </location>
</feature>
<proteinExistence type="predicted"/>
<evidence type="ECO:0000313" key="7">
    <source>
        <dbReference type="EMBL" id="GAF85769.1"/>
    </source>
</evidence>
<dbReference type="Gene3D" id="3.40.50.300">
    <property type="entry name" value="P-loop containing nucleotide triphosphate hydrolases"/>
    <property type="match status" value="1"/>
</dbReference>
<sequence>SPSNLDIALFNALLYMICLIAMWGFDFLNRNQLAEFLPDVMVTLRSEVFAAFQNQDFKFFDHNKTGQLTSRVANDASELGNLIVLLSTISGNILMLFGTAVLLLLINLQLALISFAIVPLVILLTLGFRKIARSTSLNYRKTVGQVNSAMAQMVAGITVEKSFGQEFQEFDRFKDVNQRNYDAGLKRGITFSLLFPTLHIISALGLYLIIYFGGVTTILSPLQLSPATLYIFTLYLNRFFFPLIQMSSYYSNIQGGFAAFERILQVLDTKPELKQNEEGILLDKIEGRIDIQDLSFQYTEDEPIFQSFNLTIEAGEKLAIVGHTGSGKTSLASLIARFYEFQS</sequence>
<gene>
    <name evidence="7" type="ORF">S01H1_02463</name>
</gene>
<feature type="transmembrane region" description="Helical" evidence="5">
    <location>
        <begin position="79"/>
        <end position="106"/>
    </location>
</feature>
<dbReference type="InterPro" id="IPR027417">
    <property type="entry name" value="P-loop_NTPase"/>
</dbReference>
<dbReference type="AlphaFoldDB" id="X0SXQ9"/>
<evidence type="ECO:0000256" key="4">
    <source>
        <dbReference type="ARBA" id="ARBA00023136"/>
    </source>
</evidence>
<dbReference type="GO" id="GO:0016887">
    <property type="term" value="F:ATP hydrolysis activity"/>
    <property type="evidence" value="ECO:0007669"/>
    <property type="project" value="InterPro"/>
</dbReference>
<dbReference type="InterPro" id="IPR011527">
    <property type="entry name" value="ABC1_TM_dom"/>
</dbReference>
<dbReference type="PROSITE" id="PS50929">
    <property type="entry name" value="ABC_TM1F"/>
    <property type="match status" value="1"/>
</dbReference>
<dbReference type="PANTHER" id="PTHR24221:SF654">
    <property type="entry name" value="ATP-BINDING CASSETTE SUB-FAMILY B MEMBER 6"/>
    <property type="match status" value="1"/>
</dbReference>
<dbReference type="PANTHER" id="PTHR24221">
    <property type="entry name" value="ATP-BINDING CASSETTE SUB-FAMILY B"/>
    <property type="match status" value="1"/>
</dbReference>
<evidence type="ECO:0000259" key="6">
    <source>
        <dbReference type="PROSITE" id="PS50929"/>
    </source>
</evidence>
<keyword evidence="3 5" id="KW-1133">Transmembrane helix</keyword>
<dbReference type="GO" id="GO:0016020">
    <property type="term" value="C:membrane"/>
    <property type="evidence" value="ECO:0007669"/>
    <property type="project" value="UniProtKB-SubCell"/>
</dbReference>
<comment type="subcellular location">
    <subcellularLocation>
        <location evidence="1">Membrane</location>
        <topology evidence="1">Multi-pass membrane protein</topology>
    </subcellularLocation>
</comment>
<dbReference type="InterPro" id="IPR036640">
    <property type="entry name" value="ABC1_TM_sf"/>
</dbReference>
<evidence type="ECO:0000256" key="2">
    <source>
        <dbReference type="ARBA" id="ARBA00022692"/>
    </source>
</evidence>
<dbReference type="GO" id="GO:0005524">
    <property type="term" value="F:ATP binding"/>
    <property type="evidence" value="ECO:0007669"/>
    <property type="project" value="InterPro"/>
</dbReference>
<keyword evidence="4 5" id="KW-0472">Membrane</keyword>
<dbReference type="Pfam" id="PF00664">
    <property type="entry name" value="ABC_membrane"/>
    <property type="match status" value="1"/>
</dbReference>
<comment type="caution">
    <text evidence="7">The sequence shown here is derived from an EMBL/GenBank/DDBJ whole genome shotgun (WGS) entry which is preliminary data.</text>
</comment>
<feature type="transmembrane region" description="Helical" evidence="5">
    <location>
        <begin position="112"/>
        <end position="132"/>
    </location>
</feature>
<dbReference type="EMBL" id="BARS01001187">
    <property type="protein sequence ID" value="GAF85769.1"/>
    <property type="molecule type" value="Genomic_DNA"/>
</dbReference>
<dbReference type="SUPFAM" id="SSF90123">
    <property type="entry name" value="ABC transporter transmembrane region"/>
    <property type="match status" value="1"/>
</dbReference>
<feature type="domain" description="ABC transmembrane type-1" evidence="6">
    <location>
        <begin position="1"/>
        <end position="255"/>
    </location>
</feature>
<dbReference type="GO" id="GO:0034040">
    <property type="term" value="F:ATPase-coupled lipid transmembrane transporter activity"/>
    <property type="evidence" value="ECO:0007669"/>
    <property type="project" value="TreeGrafter"/>
</dbReference>
<evidence type="ECO:0000256" key="5">
    <source>
        <dbReference type="SAM" id="Phobius"/>
    </source>
</evidence>
<dbReference type="Pfam" id="PF00005">
    <property type="entry name" value="ABC_tran"/>
    <property type="match status" value="1"/>
</dbReference>
<evidence type="ECO:0000256" key="1">
    <source>
        <dbReference type="ARBA" id="ARBA00004141"/>
    </source>
</evidence>
<dbReference type="Gene3D" id="1.20.1560.10">
    <property type="entry name" value="ABC transporter type 1, transmembrane domain"/>
    <property type="match status" value="1"/>
</dbReference>
<accession>X0SXQ9</accession>
<reference evidence="7" key="1">
    <citation type="journal article" date="2014" name="Front. Microbiol.">
        <title>High frequency of phylogenetically diverse reductive dehalogenase-homologous genes in deep subseafloor sedimentary metagenomes.</title>
        <authorList>
            <person name="Kawai M."/>
            <person name="Futagami T."/>
            <person name="Toyoda A."/>
            <person name="Takaki Y."/>
            <person name="Nishi S."/>
            <person name="Hori S."/>
            <person name="Arai W."/>
            <person name="Tsubouchi T."/>
            <person name="Morono Y."/>
            <person name="Uchiyama I."/>
            <person name="Ito T."/>
            <person name="Fujiyama A."/>
            <person name="Inagaki F."/>
            <person name="Takami H."/>
        </authorList>
    </citation>
    <scope>NUCLEOTIDE SEQUENCE</scope>
    <source>
        <strain evidence="7">Expedition CK06-06</strain>
    </source>
</reference>
<evidence type="ECO:0000256" key="3">
    <source>
        <dbReference type="ARBA" id="ARBA00022989"/>
    </source>
</evidence>
<dbReference type="InterPro" id="IPR003439">
    <property type="entry name" value="ABC_transporter-like_ATP-bd"/>
</dbReference>
<feature type="transmembrane region" description="Helical" evidence="5">
    <location>
        <begin position="189"/>
        <end position="212"/>
    </location>
</feature>
<feature type="transmembrane region" description="Helical" evidence="5">
    <location>
        <begin position="12"/>
        <end position="28"/>
    </location>
</feature>